<keyword evidence="4" id="KW-0804">Transcription</keyword>
<dbReference type="Proteomes" id="UP001150941">
    <property type="component" value="Unassembled WGS sequence"/>
</dbReference>
<dbReference type="GO" id="GO:0008270">
    <property type="term" value="F:zinc ion binding"/>
    <property type="evidence" value="ECO:0007669"/>
    <property type="project" value="InterPro"/>
</dbReference>
<dbReference type="OrthoDB" id="4356994at2759"/>
<dbReference type="CDD" id="cd00067">
    <property type="entry name" value="GAL4"/>
    <property type="match status" value="1"/>
</dbReference>
<dbReference type="GO" id="GO:0003677">
    <property type="term" value="F:DNA binding"/>
    <property type="evidence" value="ECO:0007669"/>
    <property type="project" value="UniProtKB-KW"/>
</dbReference>
<comment type="caution">
    <text evidence="7">The sequence shown here is derived from an EMBL/GenBank/DDBJ whole genome shotgun (WGS) entry which is preliminary data.</text>
</comment>
<evidence type="ECO:0000313" key="8">
    <source>
        <dbReference type="Proteomes" id="UP001150941"/>
    </source>
</evidence>
<evidence type="ECO:0000256" key="3">
    <source>
        <dbReference type="ARBA" id="ARBA00023125"/>
    </source>
</evidence>
<dbReference type="InterPro" id="IPR021858">
    <property type="entry name" value="Fun_TF"/>
</dbReference>
<dbReference type="RefSeq" id="XP_058331910.1">
    <property type="nucleotide sequence ID" value="XM_058472907.1"/>
</dbReference>
<evidence type="ECO:0000313" key="7">
    <source>
        <dbReference type="EMBL" id="KAJ5238991.1"/>
    </source>
</evidence>
<reference evidence="7" key="2">
    <citation type="journal article" date="2023" name="IMA Fungus">
        <title>Comparative genomic study of the Penicillium genus elucidates a diverse pangenome and 15 lateral gene transfer events.</title>
        <authorList>
            <person name="Petersen C."/>
            <person name="Sorensen T."/>
            <person name="Nielsen M.R."/>
            <person name="Sondergaard T.E."/>
            <person name="Sorensen J.L."/>
            <person name="Fitzpatrick D.A."/>
            <person name="Frisvad J.C."/>
            <person name="Nielsen K.L."/>
        </authorList>
    </citation>
    <scope>NUCLEOTIDE SEQUENCE</scope>
    <source>
        <strain evidence="7">IBT 19713</strain>
    </source>
</reference>
<dbReference type="PANTHER" id="PTHR30575">
    <property type="entry name" value="PEPTIDASE M20"/>
    <property type="match status" value="1"/>
</dbReference>
<keyword evidence="5" id="KW-0539">Nucleus</keyword>
<dbReference type="Pfam" id="PF11951">
    <property type="entry name" value="Fungal_trans_2"/>
    <property type="match status" value="1"/>
</dbReference>
<dbReference type="Gene3D" id="3.40.630.10">
    <property type="entry name" value="Zn peptidases"/>
    <property type="match status" value="1"/>
</dbReference>
<dbReference type="SUPFAM" id="SSF53187">
    <property type="entry name" value="Zn-dependent exopeptidases"/>
    <property type="match status" value="1"/>
</dbReference>
<dbReference type="Pfam" id="PF01546">
    <property type="entry name" value="Peptidase_M20"/>
    <property type="match status" value="1"/>
</dbReference>
<comment type="similarity">
    <text evidence="1">Belongs to the peptidase M20A family.</text>
</comment>
<keyword evidence="8" id="KW-1185">Reference proteome</keyword>
<evidence type="ECO:0000256" key="4">
    <source>
        <dbReference type="ARBA" id="ARBA00023163"/>
    </source>
</evidence>
<evidence type="ECO:0000256" key="5">
    <source>
        <dbReference type="ARBA" id="ARBA00023242"/>
    </source>
</evidence>
<proteinExistence type="inferred from homology"/>
<feature type="domain" description="Zn(2)-C6 fungal-type" evidence="6">
    <location>
        <begin position="406"/>
        <end position="432"/>
    </location>
</feature>
<name>A0A9W9P7H5_9EURO</name>
<dbReference type="GO" id="GO:0000981">
    <property type="term" value="F:DNA-binding transcription factor activity, RNA polymerase II-specific"/>
    <property type="evidence" value="ECO:0007669"/>
    <property type="project" value="InterPro"/>
</dbReference>
<dbReference type="CDD" id="cd05672">
    <property type="entry name" value="M20_ACY1L2-like"/>
    <property type="match status" value="1"/>
</dbReference>
<dbReference type="InterPro" id="IPR036864">
    <property type="entry name" value="Zn2-C6_fun-type_DNA-bd_sf"/>
</dbReference>
<organism evidence="7 8">
    <name type="scientific">Penicillium chermesinum</name>
    <dbReference type="NCBI Taxonomy" id="63820"/>
    <lineage>
        <taxon>Eukaryota</taxon>
        <taxon>Fungi</taxon>
        <taxon>Dikarya</taxon>
        <taxon>Ascomycota</taxon>
        <taxon>Pezizomycotina</taxon>
        <taxon>Eurotiomycetes</taxon>
        <taxon>Eurotiomycetidae</taxon>
        <taxon>Eurotiales</taxon>
        <taxon>Aspergillaceae</taxon>
        <taxon>Penicillium</taxon>
    </lineage>
</organism>
<sequence length="966" mass="108139">MASSKIEIEAVRASIKNTVERLGDALRTINHEKMTFPSPPQIWSNPELAYEEFKAHDALCGFLEKEGFRVTRHAYGLNTSFEAVSGSGGRLINFNAEYDALPGIGHACGHNLIATSSLVGFLALSFALAEFGLPGRVQLLGTPAEENGGGKAKLIDAGAYDGVDISLMAHAGPEKMFPDLGPATGIAGALMNARKNIRCVFSGKSAHAGGNPWEGINALDALVCSYNNVSVLRQQLLPEQRIHCAFIDTPKVANIIPDHTTAFWQVRSPTLQGLNVLLGKVRNCIEAGALATQCQVEIEEEELYTDVRLNDTLCDRYRVHMGGYGREVLKRHDTVLTGSSDIGNVSYVTPTLHAMFGIPTPNNSYPHNPVFAASAGTDEAHQEAVTVGKSLALIGWEMLTDNDITCRRRKVKCGEERPICNRCANLRLDCEWGVPVARGHSSRVRHLKPAPTTRHHDDIEPVSEVSEGDAMDLSPTALIPGLSPVSWTGDGFHLETSQAAAFYPPFPSAAFTMRMSTPLCAPMSTSGLACANSLVLNKHDRKYFEYFPSSSTVYYYMKGWHWSSFSYLYQGPATTNKVIMRMILALSASDMHRQGLVAPSLGHSTADDHGRYHYSQAVKEFRQLLETPRRQVSVDELETIFATIFLMVTYEWQFGTSVRHLQLHLHGVRSLLESHPQLFRLKDVNDVFLAPENEELLPEDRVSSKVSFISEQFLLWMLYIDASFRPMGLTESLYDYVLQSKNPALHPDHLHRCARLWGRCYWAEQYPDQEVLDDIENYRALELLHAGFCMRHRIWKVLINSEVEGDSSESLSREMVSIRDKYSDLFITAKLSGAISSRRTLNTVYMAVCQLYAQIVFHRRVLRAHVPPTAVHRQAVVGIIELVQKQHSSDPRLLRRLYWPILMALIETNDVIHQAWLRERLFDCRDFNSECRWANEVADQVLVLQDAGQGCYADLAELLLQRFHVL</sequence>
<dbReference type="InterPro" id="IPR001138">
    <property type="entry name" value="Zn2Cys6_DnaBD"/>
</dbReference>
<accession>A0A9W9P7H5</accession>
<dbReference type="NCBIfam" id="TIGR01891">
    <property type="entry name" value="amidohydrolases"/>
    <property type="match status" value="1"/>
</dbReference>
<dbReference type="InterPro" id="IPR052030">
    <property type="entry name" value="Peptidase_M20/M20A_hydrolases"/>
</dbReference>
<dbReference type="AlphaFoldDB" id="A0A9W9P7H5"/>
<dbReference type="Gene3D" id="3.30.70.360">
    <property type="match status" value="1"/>
</dbReference>
<dbReference type="GeneID" id="83200210"/>
<reference evidence="7" key="1">
    <citation type="submission" date="2022-11" db="EMBL/GenBank/DDBJ databases">
        <authorList>
            <person name="Petersen C."/>
        </authorList>
    </citation>
    <scope>NUCLEOTIDE SEQUENCE</scope>
    <source>
        <strain evidence="7">IBT 19713</strain>
    </source>
</reference>
<keyword evidence="3" id="KW-0238">DNA-binding</keyword>
<dbReference type="Gene3D" id="4.10.240.10">
    <property type="entry name" value="Zn(2)-C6 fungal-type DNA-binding domain"/>
    <property type="match status" value="1"/>
</dbReference>
<dbReference type="EMBL" id="JAPQKS010000003">
    <property type="protein sequence ID" value="KAJ5238991.1"/>
    <property type="molecule type" value="Genomic_DNA"/>
</dbReference>
<dbReference type="GO" id="GO:0016805">
    <property type="term" value="F:dipeptidase activity"/>
    <property type="evidence" value="ECO:0007669"/>
    <property type="project" value="TreeGrafter"/>
</dbReference>
<dbReference type="SUPFAM" id="SSF55031">
    <property type="entry name" value="Bacterial exopeptidase dimerisation domain"/>
    <property type="match status" value="1"/>
</dbReference>
<dbReference type="SUPFAM" id="SSF57701">
    <property type="entry name" value="Zn2/Cys6 DNA-binding domain"/>
    <property type="match status" value="1"/>
</dbReference>
<evidence type="ECO:0000259" key="6">
    <source>
        <dbReference type="PROSITE" id="PS50048"/>
    </source>
</evidence>
<evidence type="ECO:0000256" key="1">
    <source>
        <dbReference type="ARBA" id="ARBA00006247"/>
    </source>
</evidence>
<evidence type="ECO:0000256" key="2">
    <source>
        <dbReference type="ARBA" id="ARBA00023015"/>
    </source>
</evidence>
<dbReference type="InterPro" id="IPR017439">
    <property type="entry name" value="Amidohydrolase"/>
</dbReference>
<protein>
    <recommendedName>
        <fullName evidence="6">Zn(2)-C6 fungal-type domain-containing protein</fullName>
    </recommendedName>
</protein>
<dbReference type="PANTHER" id="PTHR30575:SF8">
    <property type="entry name" value="PEPTIDASE M20 DOMAIN-CONTAINING PROTEIN 2"/>
    <property type="match status" value="1"/>
</dbReference>
<dbReference type="InterPro" id="IPR036264">
    <property type="entry name" value="Bact_exopeptidase_dim_dom"/>
</dbReference>
<dbReference type="InterPro" id="IPR002933">
    <property type="entry name" value="Peptidase_M20"/>
</dbReference>
<dbReference type="PROSITE" id="PS50048">
    <property type="entry name" value="ZN2_CY6_FUNGAL_2"/>
    <property type="match status" value="1"/>
</dbReference>
<dbReference type="FunFam" id="3.30.70.360:FF:000004">
    <property type="entry name" value="Peptidase M20 domain-containing protein 2"/>
    <property type="match status" value="1"/>
</dbReference>
<keyword evidence="2" id="KW-0805">Transcription regulation</keyword>
<dbReference type="Pfam" id="PF00172">
    <property type="entry name" value="Zn_clus"/>
    <property type="match status" value="1"/>
</dbReference>
<gene>
    <name evidence="7" type="ORF">N7468_003610</name>
</gene>